<reference evidence="5" key="1">
    <citation type="journal article" date="2020" name="mSystems">
        <title>Genome- and Community-Level Interaction Insights into Carbon Utilization and Element Cycling Functions of Hydrothermarchaeota in Hydrothermal Sediment.</title>
        <authorList>
            <person name="Zhou Z."/>
            <person name="Liu Y."/>
            <person name="Xu W."/>
            <person name="Pan J."/>
            <person name="Luo Z.H."/>
            <person name="Li M."/>
        </authorList>
    </citation>
    <scope>NUCLEOTIDE SEQUENCE [LARGE SCALE GENOMIC DNA]</scope>
    <source>
        <strain evidence="5">SpSt-637</strain>
        <strain evidence="4">SpSt-667</strain>
    </source>
</reference>
<comment type="similarity">
    <text evidence="1">Belongs to the V-ATPase F subunit family.</text>
</comment>
<proteinExistence type="inferred from homology"/>
<dbReference type="Pfam" id="PF01990">
    <property type="entry name" value="ATP-synt_F"/>
    <property type="match status" value="1"/>
</dbReference>
<protein>
    <recommendedName>
        <fullName evidence="6">V-type ATP synthase subunit F</fullName>
    </recommendedName>
</protein>
<gene>
    <name evidence="5" type="ORF">ENU08_07800</name>
    <name evidence="4" type="ORF">ENU41_08085</name>
</gene>
<evidence type="ECO:0000256" key="2">
    <source>
        <dbReference type="ARBA" id="ARBA00022448"/>
    </source>
</evidence>
<organism evidence="5">
    <name type="scientific">Ignisphaera aggregans</name>
    <dbReference type="NCBI Taxonomy" id="334771"/>
    <lineage>
        <taxon>Archaea</taxon>
        <taxon>Thermoproteota</taxon>
        <taxon>Thermoprotei</taxon>
        <taxon>Desulfurococcales</taxon>
        <taxon>Desulfurococcaceae</taxon>
        <taxon>Ignisphaera</taxon>
    </lineage>
</organism>
<evidence type="ECO:0000313" key="5">
    <source>
        <dbReference type="EMBL" id="HGQ65131.1"/>
    </source>
</evidence>
<keyword evidence="3" id="KW-0406">Ion transport</keyword>
<evidence type="ECO:0000313" key="4">
    <source>
        <dbReference type="EMBL" id="HGQ36612.1"/>
    </source>
</evidence>
<evidence type="ECO:0008006" key="6">
    <source>
        <dbReference type="Google" id="ProtNLM"/>
    </source>
</evidence>
<dbReference type="Gene3D" id="3.40.50.10580">
    <property type="entry name" value="ATPase, V1 complex, subunit F"/>
    <property type="match status" value="1"/>
</dbReference>
<dbReference type="InterPro" id="IPR008218">
    <property type="entry name" value="ATPase_V1-cplx_f_g_su"/>
</dbReference>
<comment type="caution">
    <text evidence="5">The sequence shown here is derived from an EMBL/GenBank/DDBJ whole genome shotgun (WGS) entry which is preliminary data.</text>
</comment>
<dbReference type="GO" id="GO:0046961">
    <property type="term" value="F:proton-transporting ATPase activity, rotational mechanism"/>
    <property type="evidence" value="ECO:0007669"/>
    <property type="project" value="InterPro"/>
</dbReference>
<dbReference type="AlphaFoldDB" id="A0A7C4NPZ5"/>
<evidence type="ECO:0000256" key="1">
    <source>
        <dbReference type="ARBA" id="ARBA00010148"/>
    </source>
</evidence>
<dbReference type="EMBL" id="DTBD01000070">
    <property type="protein sequence ID" value="HGQ65131.1"/>
    <property type="molecule type" value="Genomic_DNA"/>
</dbReference>
<keyword evidence="2" id="KW-0813">Transport</keyword>
<dbReference type="InterPro" id="IPR036906">
    <property type="entry name" value="ATPase_V1_fsu_sf"/>
</dbReference>
<sequence length="119" mass="13570">MAVIMALHLKSIKKSIIAIVKPDLSPLMKILGVEEVLEVDDKVNVNELFKNVSRLDDVGIILTQKSVIDKVSESVLEDIQSRLFPVIITVPDSIDEIKKNPMDVYRSWIRKFIGFEIYM</sequence>
<dbReference type="SUPFAM" id="SSF159468">
    <property type="entry name" value="AtpF-like"/>
    <property type="match status" value="1"/>
</dbReference>
<name>A0A7C4NPZ5_9CREN</name>
<dbReference type="EMBL" id="DTCK01000042">
    <property type="protein sequence ID" value="HGQ36612.1"/>
    <property type="molecule type" value="Genomic_DNA"/>
</dbReference>
<accession>A0A7C4NPZ5</accession>
<evidence type="ECO:0000256" key="3">
    <source>
        <dbReference type="ARBA" id="ARBA00023065"/>
    </source>
</evidence>